<keyword evidence="3" id="KW-0560">Oxidoreductase</keyword>
<dbReference type="InterPro" id="IPR036291">
    <property type="entry name" value="NAD(P)-bd_dom_sf"/>
</dbReference>
<name>A0A5C5YQZ5_9BACT</name>
<dbReference type="SUPFAM" id="SSF51735">
    <property type="entry name" value="NAD(P)-binding Rossmann-fold domains"/>
    <property type="match status" value="1"/>
</dbReference>
<evidence type="ECO:0000313" key="4">
    <source>
        <dbReference type="Proteomes" id="UP000318478"/>
    </source>
</evidence>
<dbReference type="Gene3D" id="3.40.50.720">
    <property type="entry name" value="NAD(P)-binding Rossmann-like Domain"/>
    <property type="match status" value="1"/>
</dbReference>
<dbReference type="InterPro" id="IPR000683">
    <property type="entry name" value="Gfo/Idh/MocA-like_OxRdtase_N"/>
</dbReference>
<dbReference type="SUPFAM" id="SSF55347">
    <property type="entry name" value="Glyceraldehyde-3-phosphate dehydrogenase-like, C-terminal domain"/>
    <property type="match status" value="1"/>
</dbReference>
<dbReference type="EC" id="1.-.-.-" evidence="3"/>
<dbReference type="AlphaFoldDB" id="A0A5C5YQZ5"/>
<dbReference type="InterPro" id="IPR050463">
    <property type="entry name" value="Gfo/Idh/MocA_oxidrdct_glycsds"/>
</dbReference>
<feature type="domain" description="Gfo/Idh/MocA-like oxidoreductase N-terminal" evidence="1">
    <location>
        <begin position="38"/>
        <end position="154"/>
    </location>
</feature>
<reference evidence="3 4" key="1">
    <citation type="submission" date="2019-02" db="EMBL/GenBank/DDBJ databases">
        <title>Deep-cultivation of Planctomycetes and their phenomic and genomic characterization uncovers novel biology.</title>
        <authorList>
            <person name="Wiegand S."/>
            <person name="Jogler M."/>
            <person name="Boedeker C."/>
            <person name="Pinto D."/>
            <person name="Vollmers J."/>
            <person name="Rivas-Marin E."/>
            <person name="Kohn T."/>
            <person name="Peeters S.H."/>
            <person name="Heuer A."/>
            <person name="Rast P."/>
            <person name="Oberbeckmann S."/>
            <person name="Bunk B."/>
            <person name="Jeske O."/>
            <person name="Meyerdierks A."/>
            <person name="Storesund J.E."/>
            <person name="Kallscheuer N."/>
            <person name="Luecker S."/>
            <person name="Lage O.M."/>
            <person name="Pohl T."/>
            <person name="Merkel B.J."/>
            <person name="Hornburger P."/>
            <person name="Mueller R.-W."/>
            <person name="Bruemmer F."/>
            <person name="Labrenz M."/>
            <person name="Spormann A.M."/>
            <person name="Op Den Camp H."/>
            <person name="Overmann J."/>
            <person name="Amann R."/>
            <person name="Jetten M.S.M."/>
            <person name="Mascher T."/>
            <person name="Medema M.H."/>
            <person name="Devos D.P."/>
            <person name="Kaster A.-K."/>
            <person name="Ovreas L."/>
            <person name="Rohde M."/>
            <person name="Galperin M.Y."/>
            <person name="Jogler C."/>
        </authorList>
    </citation>
    <scope>NUCLEOTIDE SEQUENCE [LARGE SCALE GENOMIC DNA]</scope>
    <source>
        <strain evidence="3 4">Pla123a</strain>
    </source>
</reference>
<dbReference type="PANTHER" id="PTHR43818:SF5">
    <property type="entry name" value="OXIDOREDUCTASE FAMILY PROTEIN"/>
    <property type="match status" value="1"/>
</dbReference>
<accession>A0A5C5YQZ5</accession>
<dbReference type="InterPro" id="IPR043906">
    <property type="entry name" value="Gfo/Idh/MocA_OxRdtase_bact_C"/>
</dbReference>
<evidence type="ECO:0000313" key="3">
    <source>
        <dbReference type="EMBL" id="TWT77336.1"/>
    </source>
</evidence>
<comment type="caution">
    <text evidence="3">The sequence shown here is derived from an EMBL/GenBank/DDBJ whole genome shotgun (WGS) entry which is preliminary data.</text>
</comment>
<dbReference type="GO" id="GO:0016491">
    <property type="term" value="F:oxidoreductase activity"/>
    <property type="evidence" value="ECO:0007669"/>
    <property type="project" value="UniProtKB-KW"/>
</dbReference>
<keyword evidence="4" id="KW-1185">Reference proteome</keyword>
<evidence type="ECO:0000259" key="1">
    <source>
        <dbReference type="Pfam" id="PF01408"/>
    </source>
</evidence>
<dbReference type="PANTHER" id="PTHR43818">
    <property type="entry name" value="BCDNA.GH03377"/>
    <property type="match status" value="1"/>
</dbReference>
<gene>
    <name evidence="3" type="primary">yvaA</name>
    <name evidence="3" type="ORF">Pla123a_19960</name>
</gene>
<organism evidence="3 4">
    <name type="scientific">Posidoniimonas polymericola</name>
    <dbReference type="NCBI Taxonomy" id="2528002"/>
    <lineage>
        <taxon>Bacteria</taxon>
        <taxon>Pseudomonadati</taxon>
        <taxon>Planctomycetota</taxon>
        <taxon>Planctomycetia</taxon>
        <taxon>Pirellulales</taxon>
        <taxon>Lacipirellulaceae</taxon>
        <taxon>Posidoniimonas</taxon>
    </lineage>
</organism>
<proteinExistence type="predicted"/>
<dbReference type="OrthoDB" id="9788246at2"/>
<dbReference type="PROSITE" id="PS51318">
    <property type="entry name" value="TAT"/>
    <property type="match status" value="1"/>
</dbReference>
<dbReference type="Gene3D" id="3.30.360.10">
    <property type="entry name" value="Dihydrodipicolinate Reductase, domain 2"/>
    <property type="match status" value="1"/>
</dbReference>
<dbReference type="RefSeq" id="WP_146586388.1">
    <property type="nucleotide sequence ID" value="NZ_SJPO01000004.1"/>
</dbReference>
<dbReference type="GO" id="GO:0000166">
    <property type="term" value="F:nucleotide binding"/>
    <property type="evidence" value="ECO:0007669"/>
    <property type="project" value="InterPro"/>
</dbReference>
<protein>
    <submittedName>
        <fullName evidence="3">Putative oxidoreductase YvaA</fullName>
        <ecNumber evidence="3">1.-.-.-</ecNumber>
    </submittedName>
</protein>
<dbReference type="Pfam" id="PF01408">
    <property type="entry name" value="GFO_IDH_MocA"/>
    <property type="match status" value="1"/>
</dbReference>
<evidence type="ECO:0000259" key="2">
    <source>
        <dbReference type="Pfam" id="PF19051"/>
    </source>
</evidence>
<dbReference type="EMBL" id="SJPO01000004">
    <property type="protein sequence ID" value="TWT77336.1"/>
    <property type="molecule type" value="Genomic_DNA"/>
</dbReference>
<dbReference type="Proteomes" id="UP000318478">
    <property type="component" value="Unassembled WGS sequence"/>
</dbReference>
<sequence>MARHTRRFFLGSTAAAAAGLAIRPTRTLAAGASRDVTMGFIGMGGRGGEVFRQFIGDKNIRVGAFCDPDTDHLAKYAKDYPDAKIETDLRRVIDNPDIDAVMITTPNHWHCLAAIWAVQAGKHVYVEKPLSHNVWEGRQLVNAIDKHKVVAQIGTQQRSDPLQAEAKQFLHADQKLGKPQYVQACRFGVREPIGKRDTPLTPPESLDYSLWLGPAADQPLYRDRLHYDWHWNFNTGNGEMGNWGPHILDDIRNVAFQDEVTIPTRVFACGGRVLWEDAGESPNLHMAYYDTPVMPVFLGLSNLPARPGAKGALRFRGVESGYVVQCEDGYYTGWRAGGRAYDANGKLLREFKGDGGSRHVDNFLTAIREDDATLLNAPVVQGHHSTNWCHLANIAVQSGGRVDGEKIPGVADGSPGWDQLLGVMQEHVASHGLDATHAGSRMSEVLSVDPENERFTGSGSDKANQYLRREYRDGFAVPEIA</sequence>
<dbReference type="InterPro" id="IPR006311">
    <property type="entry name" value="TAT_signal"/>
</dbReference>
<dbReference type="Pfam" id="PF19051">
    <property type="entry name" value="GFO_IDH_MocA_C2"/>
    <property type="match status" value="1"/>
</dbReference>
<feature type="domain" description="Gfo/Idh/MocA-like oxidoreductase bacterial type C-terminal" evidence="2">
    <location>
        <begin position="201"/>
        <end position="266"/>
    </location>
</feature>